<dbReference type="EMBL" id="ASGP02000001">
    <property type="protein sequence ID" value="KAH9529444.1"/>
    <property type="molecule type" value="Genomic_DNA"/>
</dbReference>
<keyword evidence="2" id="KW-1185">Reference proteome</keyword>
<reference evidence="1" key="2">
    <citation type="journal article" date="2022" name="Res Sq">
        <title>Comparative Genomics Reveals Insights into the Divergent Evolution of Astigmatic Mites and Household Pest Adaptations.</title>
        <authorList>
            <person name="Xiong Q."/>
            <person name="Wan A.T.-Y."/>
            <person name="Liu X.-Y."/>
            <person name="Fung C.S.-H."/>
            <person name="Xiao X."/>
            <person name="Malainual N."/>
            <person name="Hou J."/>
            <person name="Wang L."/>
            <person name="Wang M."/>
            <person name="Yang K."/>
            <person name="Cui Y."/>
            <person name="Leung E."/>
            <person name="Nong W."/>
            <person name="Shin S.-K."/>
            <person name="Au S."/>
            <person name="Jeong K.Y."/>
            <person name="Chew F.T."/>
            <person name="Hui J."/>
            <person name="Leung T.F."/>
            <person name="Tungtrongchitr A."/>
            <person name="Zhong N."/>
            <person name="Liu Z."/>
            <person name="Tsui S."/>
        </authorList>
    </citation>
    <scope>NUCLEOTIDE SEQUENCE</scope>
    <source>
        <strain evidence="1">Derf</strain>
        <tissue evidence="1">Whole organism</tissue>
    </source>
</reference>
<organism evidence="1 2">
    <name type="scientific">Dermatophagoides farinae</name>
    <name type="common">American house dust mite</name>
    <dbReference type="NCBI Taxonomy" id="6954"/>
    <lineage>
        <taxon>Eukaryota</taxon>
        <taxon>Metazoa</taxon>
        <taxon>Ecdysozoa</taxon>
        <taxon>Arthropoda</taxon>
        <taxon>Chelicerata</taxon>
        <taxon>Arachnida</taxon>
        <taxon>Acari</taxon>
        <taxon>Acariformes</taxon>
        <taxon>Sarcoptiformes</taxon>
        <taxon>Astigmata</taxon>
        <taxon>Psoroptidia</taxon>
        <taxon>Analgoidea</taxon>
        <taxon>Pyroglyphidae</taxon>
        <taxon>Dermatophagoidinae</taxon>
        <taxon>Dermatophagoides</taxon>
    </lineage>
</organism>
<gene>
    <name evidence="1" type="ORF">DERF_003329</name>
</gene>
<evidence type="ECO:0000313" key="1">
    <source>
        <dbReference type="EMBL" id="KAH9529444.1"/>
    </source>
</evidence>
<proteinExistence type="predicted"/>
<comment type="caution">
    <text evidence="1">The sequence shown here is derived from an EMBL/GenBank/DDBJ whole genome shotgun (WGS) entry which is preliminary data.</text>
</comment>
<protein>
    <submittedName>
        <fullName evidence="1">Uncharacterized protein</fullName>
    </submittedName>
</protein>
<sequence>MFVQQSKLFYLILDCLFAKFNVVEYYSEPKRKHYACPVFAFTFDQEFCLRYVNRDWYNSQIKKD</sequence>
<dbReference type="AlphaFoldDB" id="A0A922IDG6"/>
<dbReference type="Proteomes" id="UP000790347">
    <property type="component" value="Unassembled WGS sequence"/>
</dbReference>
<name>A0A922IDG6_DERFA</name>
<evidence type="ECO:0000313" key="2">
    <source>
        <dbReference type="Proteomes" id="UP000790347"/>
    </source>
</evidence>
<reference evidence="1" key="1">
    <citation type="submission" date="2013-05" db="EMBL/GenBank/DDBJ databases">
        <authorList>
            <person name="Yim A.K.Y."/>
            <person name="Chan T.F."/>
            <person name="Ji K.M."/>
            <person name="Liu X.Y."/>
            <person name="Zhou J.W."/>
            <person name="Li R.Q."/>
            <person name="Yang K.Y."/>
            <person name="Li J."/>
            <person name="Li M."/>
            <person name="Law P.T.W."/>
            <person name="Wu Y.L."/>
            <person name="Cai Z.L."/>
            <person name="Qin H."/>
            <person name="Bao Y."/>
            <person name="Leung R.K.K."/>
            <person name="Ng P.K.S."/>
            <person name="Zou J."/>
            <person name="Zhong X.J."/>
            <person name="Ran P.X."/>
            <person name="Zhong N.S."/>
            <person name="Liu Z.G."/>
            <person name="Tsui S.K.W."/>
        </authorList>
    </citation>
    <scope>NUCLEOTIDE SEQUENCE</scope>
    <source>
        <strain evidence="1">Derf</strain>
        <tissue evidence="1">Whole organism</tissue>
    </source>
</reference>
<accession>A0A922IDG6</accession>